<protein>
    <submittedName>
        <fullName evidence="4">IPT/TIG domain-containing protein</fullName>
    </submittedName>
</protein>
<dbReference type="Gene3D" id="2.60.40.10">
    <property type="entry name" value="Immunoglobulins"/>
    <property type="match status" value="1"/>
</dbReference>
<sequence>MITHFYSRVILACFILLCAVTACKKDNAFQHNAGAPITITRILPETGGKGTDVLISGTNFSEDKTTITVTLNGVACEVVGANATSILIKIPAKAGSGPIAVTISDKKVASEASFRYISSKRVITLAGSGDLGYQDSPDSLASKFYFYDQPGLTVDADGNLFVTDDGNHIIRKVSAQGVTTTSSGTKSSGGYVNGKGAEVRFNLPTDIDRDEAGNMYVADRWNSAIRKIAPDGTVSTLAAIGDPTGVGVDKKTGNIYAACPGYKNLYQIKPDGSLLQIPVTFDTPVDVAVDSHGNLLVVDYGASTIEKITAGTWQKTTLAGTRGKYGLVNGAGGSAEFNGATGIVIDRNDNVYIADRSNHCIRFIDAATNEVSTLAGSSESGYQDGEDINARFNYPAQLALDKVGNLYVTDRNNRRIRKVIIE</sequence>
<organism evidence="4 5">
    <name type="scientific">Chitinophaga defluvii</name>
    <dbReference type="NCBI Taxonomy" id="3163343"/>
    <lineage>
        <taxon>Bacteria</taxon>
        <taxon>Pseudomonadati</taxon>
        <taxon>Bacteroidota</taxon>
        <taxon>Chitinophagia</taxon>
        <taxon>Chitinophagales</taxon>
        <taxon>Chitinophagaceae</taxon>
        <taxon>Chitinophaga</taxon>
    </lineage>
</organism>
<keyword evidence="5" id="KW-1185">Reference proteome</keyword>
<dbReference type="Gene3D" id="2.120.10.30">
    <property type="entry name" value="TolB, C-terminal domain"/>
    <property type="match status" value="2"/>
</dbReference>
<feature type="chain" id="PRO_5045099989" evidence="2">
    <location>
        <begin position="25"/>
        <end position="422"/>
    </location>
</feature>
<evidence type="ECO:0000256" key="1">
    <source>
        <dbReference type="ARBA" id="ARBA00022737"/>
    </source>
</evidence>
<dbReference type="SUPFAM" id="SSF101898">
    <property type="entry name" value="NHL repeat"/>
    <property type="match status" value="1"/>
</dbReference>
<dbReference type="InterPro" id="IPR001258">
    <property type="entry name" value="NHL_repeat"/>
</dbReference>
<dbReference type="InterPro" id="IPR013783">
    <property type="entry name" value="Ig-like_fold"/>
</dbReference>
<dbReference type="Pfam" id="PF01833">
    <property type="entry name" value="TIG"/>
    <property type="match status" value="1"/>
</dbReference>
<reference evidence="4 5" key="1">
    <citation type="submission" date="2024-06" db="EMBL/GenBank/DDBJ databases">
        <title>Chitinophaga defluvii sp. nov., isolated from municipal sewage.</title>
        <authorList>
            <person name="Zhang L."/>
        </authorList>
    </citation>
    <scope>NUCLEOTIDE SEQUENCE [LARGE SCALE GENOMIC DNA]</scope>
    <source>
        <strain evidence="4 5">H8</strain>
    </source>
</reference>
<dbReference type="InterPro" id="IPR014756">
    <property type="entry name" value="Ig_E-set"/>
</dbReference>
<dbReference type="Pfam" id="PF01436">
    <property type="entry name" value="NHL"/>
    <property type="match status" value="1"/>
</dbReference>
<evidence type="ECO:0000259" key="3">
    <source>
        <dbReference type="SMART" id="SM00429"/>
    </source>
</evidence>
<dbReference type="Proteomes" id="UP001549749">
    <property type="component" value="Unassembled WGS sequence"/>
</dbReference>
<dbReference type="SMART" id="SM00429">
    <property type="entry name" value="IPT"/>
    <property type="match status" value="1"/>
</dbReference>
<proteinExistence type="predicted"/>
<evidence type="ECO:0000313" key="4">
    <source>
        <dbReference type="EMBL" id="MET7000068.1"/>
    </source>
</evidence>
<gene>
    <name evidence="4" type="ORF">ABR189_21945</name>
</gene>
<feature type="domain" description="IPT/TIG" evidence="3">
    <location>
        <begin position="36"/>
        <end position="117"/>
    </location>
</feature>
<name>A0ABV2TAK4_9BACT</name>
<dbReference type="Gene3D" id="2.40.10.500">
    <property type="match status" value="1"/>
</dbReference>
<evidence type="ECO:0000256" key="2">
    <source>
        <dbReference type="SAM" id="SignalP"/>
    </source>
</evidence>
<dbReference type="EMBL" id="JBEXAC010000002">
    <property type="protein sequence ID" value="MET7000068.1"/>
    <property type="molecule type" value="Genomic_DNA"/>
</dbReference>
<dbReference type="PANTHER" id="PTHR13833">
    <property type="match status" value="1"/>
</dbReference>
<dbReference type="InterPro" id="IPR011042">
    <property type="entry name" value="6-blade_b-propeller_TolB-like"/>
</dbReference>
<dbReference type="SUPFAM" id="SSF81296">
    <property type="entry name" value="E set domains"/>
    <property type="match status" value="1"/>
</dbReference>
<dbReference type="RefSeq" id="WP_354662628.1">
    <property type="nucleotide sequence ID" value="NZ_JBEXAC010000002.1"/>
</dbReference>
<keyword evidence="1" id="KW-0677">Repeat</keyword>
<dbReference type="InterPro" id="IPR002909">
    <property type="entry name" value="IPT_dom"/>
</dbReference>
<accession>A0ABV2TAK4</accession>
<dbReference type="CDD" id="cd00603">
    <property type="entry name" value="IPT_PCSR"/>
    <property type="match status" value="1"/>
</dbReference>
<feature type="signal peptide" evidence="2">
    <location>
        <begin position="1"/>
        <end position="24"/>
    </location>
</feature>
<comment type="caution">
    <text evidence="4">The sequence shown here is derived from an EMBL/GenBank/DDBJ whole genome shotgun (WGS) entry which is preliminary data.</text>
</comment>
<dbReference type="PANTHER" id="PTHR13833:SF71">
    <property type="entry name" value="NHL DOMAIN-CONTAINING PROTEIN"/>
    <property type="match status" value="1"/>
</dbReference>
<evidence type="ECO:0000313" key="5">
    <source>
        <dbReference type="Proteomes" id="UP001549749"/>
    </source>
</evidence>
<keyword evidence="2" id="KW-0732">Signal</keyword>